<dbReference type="InterPro" id="IPR023123">
    <property type="entry name" value="Tubulin_C"/>
</dbReference>
<evidence type="ECO:0000256" key="5">
    <source>
        <dbReference type="ARBA" id="ARBA00022741"/>
    </source>
</evidence>
<dbReference type="InterPro" id="IPR008280">
    <property type="entry name" value="Tub_FtsZ_C"/>
</dbReference>
<evidence type="ECO:0000256" key="2">
    <source>
        <dbReference type="ARBA" id="ARBA00009636"/>
    </source>
</evidence>
<gene>
    <name evidence="9" type="ORF">Tci_060087</name>
</gene>
<dbReference type="InterPro" id="IPR018316">
    <property type="entry name" value="Tubulin/FtsZ_2-layer-sand-dom"/>
</dbReference>
<evidence type="ECO:0000256" key="6">
    <source>
        <dbReference type="ARBA" id="ARBA00023134"/>
    </source>
</evidence>
<dbReference type="Gene3D" id="1.10.287.600">
    <property type="entry name" value="Helix hairpin bin"/>
    <property type="match status" value="1"/>
</dbReference>
<dbReference type="InterPro" id="IPR037103">
    <property type="entry name" value="Tubulin/FtsZ-like_C"/>
</dbReference>
<evidence type="ECO:0000256" key="3">
    <source>
        <dbReference type="ARBA" id="ARBA00022490"/>
    </source>
</evidence>
<dbReference type="AlphaFoldDB" id="A0A6L2NRU1"/>
<dbReference type="PRINTS" id="PR01164">
    <property type="entry name" value="GAMMATUBULIN"/>
</dbReference>
<dbReference type="Pfam" id="PF03953">
    <property type="entry name" value="Tubulin_C"/>
    <property type="match status" value="1"/>
</dbReference>
<keyword evidence="7" id="KW-0206">Cytoskeleton</keyword>
<evidence type="ECO:0000259" key="8">
    <source>
        <dbReference type="Pfam" id="PF03953"/>
    </source>
</evidence>
<feature type="domain" description="Tubulin/FtsZ 2-layer sandwich" evidence="8">
    <location>
        <begin position="59"/>
        <end position="119"/>
    </location>
</feature>
<evidence type="ECO:0000256" key="1">
    <source>
        <dbReference type="ARBA" id="ARBA00004245"/>
    </source>
</evidence>
<comment type="subcellular location">
    <subcellularLocation>
        <location evidence="1">Cytoplasm</location>
        <location evidence="1">Cytoskeleton</location>
    </subcellularLocation>
</comment>
<evidence type="ECO:0000313" key="9">
    <source>
        <dbReference type="EMBL" id="GEU88109.1"/>
    </source>
</evidence>
<dbReference type="Gene3D" id="3.30.1330.20">
    <property type="entry name" value="Tubulin/FtsZ, C-terminal domain"/>
    <property type="match status" value="1"/>
</dbReference>
<sequence length="183" mass="21441">MGSYLLETLNDRYIKKLVQTYNVFPNQNEISDVVYNHPLVPCIYEQRYGWPSCLFDPSTKVHDSLQRIRERKLVNFIEWSPTSIQVALSRKSLYVQTAHRVSGLMLPSYTGIRHLFSKCLSQYSLLRKRQTFLDKYRGFPLFDARCCSLLSSFLLLDSYIHFCILRNVFGSSSRSYKNDSVIE</sequence>
<dbReference type="SUPFAM" id="SSF55307">
    <property type="entry name" value="Tubulin C-terminal domain-like"/>
    <property type="match status" value="1"/>
</dbReference>
<dbReference type="EMBL" id="BKCJ010009677">
    <property type="protein sequence ID" value="GEU88109.1"/>
    <property type="molecule type" value="Genomic_DNA"/>
</dbReference>
<keyword evidence="3" id="KW-0963">Cytoplasm</keyword>
<evidence type="ECO:0000256" key="7">
    <source>
        <dbReference type="ARBA" id="ARBA00023212"/>
    </source>
</evidence>
<keyword evidence="4" id="KW-0493">Microtubule</keyword>
<dbReference type="GO" id="GO:0005525">
    <property type="term" value="F:GTP binding"/>
    <property type="evidence" value="ECO:0007669"/>
    <property type="project" value="UniProtKB-KW"/>
</dbReference>
<comment type="caution">
    <text evidence="9">The sequence shown here is derived from an EMBL/GenBank/DDBJ whole genome shotgun (WGS) entry which is preliminary data.</text>
</comment>
<organism evidence="9">
    <name type="scientific">Tanacetum cinerariifolium</name>
    <name type="common">Dalmatian daisy</name>
    <name type="synonym">Chrysanthemum cinerariifolium</name>
    <dbReference type="NCBI Taxonomy" id="118510"/>
    <lineage>
        <taxon>Eukaryota</taxon>
        <taxon>Viridiplantae</taxon>
        <taxon>Streptophyta</taxon>
        <taxon>Embryophyta</taxon>
        <taxon>Tracheophyta</taxon>
        <taxon>Spermatophyta</taxon>
        <taxon>Magnoliopsida</taxon>
        <taxon>eudicotyledons</taxon>
        <taxon>Gunneridae</taxon>
        <taxon>Pentapetalae</taxon>
        <taxon>asterids</taxon>
        <taxon>campanulids</taxon>
        <taxon>Asterales</taxon>
        <taxon>Asteraceae</taxon>
        <taxon>Asteroideae</taxon>
        <taxon>Anthemideae</taxon>
        <taxon>Anthemidinae</taxon>
        <taxon>Tanacetum</taxon>
    </lineage>
</organism>
<keyword evidence="5" id="KW-0547">Nucleotide-binding</keyword>
<comment type="similarity">
    <text evidence="2">Belongs to the tubulin family.</text>
</comment>
<protein>
    <submittedName>
        <fullName evidence="9">Tubulin gamma-1 chain</fullName>
    </submittedName>
</protein>
<proteinExistence type="inferred from homology"/>
<dbReference type="GO" id="GO:0005874">
    <property type="term" value="C:microtubule"/>
    <property type="evidence" value="ECO:0007669"/>
    <property type="project" value="UniProtKB-KW"/>
</dbReference>
<dbReference type="GO" id="GO:0031122">
    <property type="term" value="P:cytoplasmic microtubule organization"/>
    <property type="evidence" value="ECO:0007669"/>
    <property type="project" value="InterPro"/>
</dbReference>
<dbReference type="InterPro" id="IPR002454">
    <property type="entry name" value="Gamma_tubulin"/>
</dbReference>
<reference evidence="9" key="1">
    <citation type="journal article" date="2019" name="Sci. Rep.">
        <title>Draft genome of Tanacetum cinerariifolium, the natural source of mosquito coil.</title>
        <authorList>
            <person name="Yamashiro T."/>
            <person name="Shiraishi A."/>
            <person name="Satake H."/>
            <person name="Nakayama K."/>
        </authorList>
    </citation>
    <scope>NUCLEOTIDE SEQUENCE</scope>
</reference>
<name>A0A6L2NRU1_TANCI</name>
<dbReference type="GO" id="GO:0007020">
    <property type="term" value="P:microtubule nucleation"/>
    <property type="evidence" value="ECO:0007669"/>
    <property type="project" value="InterPro"/>
</dbReference>
<evidence type="ECO:0000256" key="4">
    <source>
        <dbReference type="ARBA" id="ARBA00022701"/>
    </source>
</evidence>
<accession>A0A6L2NRU1</accession>
<dbReference type="GO" id="GO:0000930">
    <property type="term" value="C:gamma-tubulin complex"/>
    <property type="evidence" value="ECO:0007669"/>
    <property type="project" value="InterPro"/>
</dbReference>
<keyword evidence="6" id="KW-0342">GTP-binding</keyword>